<comment type="caution">
    <text evidence="2">The sequence shown here is derived from an EMBL/GenBank/DDBJ whole genome shotgun (WGS) entry which is preliminary data.</text>
</comment>
<dbReference type="GO" id="GO:0003964">
    <property type="term" value="F:RNA-directed DNA polymerase activity"/>
    <property type="evidence" value="ECO:0007669"/>
    <property type="project" value="UniProtKB-KW"/>
</dbReference>
<proteinExistence type="predicted"/>
<organism evidence="2 3">
    <name type="scientific">Hydrococcus rivularis NIES-593</name>
    <dbReference type="NCBI Taxonomy" id="1921803"/>
    <lineage>
        <taxon>Bacteria</taxon>
        <taxon>Bacillati</taxon>
        <taxon>Cyanobacteriota</taxon>
        <taxon>Cyanophyceae</taxon>
        <taxon>Pleurocapsales</taxon>
        <taxon>Hydrococcaceae</taxon>
        <taxon>Hydrococcus</taxon>
    </lineage>
</organism>
<dbReference type="SMART" id="SM00507">
    <property type="entry name" value="HNHc"/>
    <property type="match status" value="1"/>
</dbReference>
<evidence type="ECO:0000313" key="3">
    <source>
        <dbReference type="Proteomes" id="UP000186868"/>
    </source>
</evidence>
<keyword evidence="3" id="KW-1185">Reference proteome</keyword>
<dbReference type="CDD" id="cd00085">
    <property type="entry name" value="HNHc"/>
    <property type="match status" value="1"/>
</dbReference>
<dbReference type="Proteomes" id="UP000186868">
    <property type="component" value="Unassembled WGS sequence"/>
</dbReference>
<dbReference type="GO" id="GO:0008270">
    <property type="term" value="F:zinc ion binding"/>
    <property type="evidence" value="ECO:0007669"/>
    <property type="project" value="InterPro"/>
</dbReference>
<keyword evidence="2" id="KW-0548">Nucleotidyltransferase</keyword>
<evidence type="ECO:0000259" key="1">
    <source>
        <dbReference type="SMART" id="SM00507"/>
    </source>
</evidence>
<dbReference type="Pfam" id="PF01844">
    <property type="entry name" value="HNH"/>
    <property type="match status" value="1"/>
</dbReference>
<dbReference type="OrthoDB" id="495798at2"/>
<accession>A0A1U7HRP1</accession>
<dbReference type="Gene3D" id="1.10.30.50">
    <property type="match status" value="1"/>
</dbReference>
<dbReference type="STRING" id="1921803.NIES593_03940"/>
<reference evidence="2 3" key="1">
    <citation type="submission" date="2016-11" db="EMBL/GenBank/DDBJ databases">
        <title>Draft Genome Sequences of Nine Cyanobacterial Strains from Diverse Habitats.</title>
        <authorList>
            <person name="Zhu T."/>
            <person name="Hou S."/>
            <person name="Lu X."/>
            <person name="Hess W.R."/>
        </authorList>
    </citation>
    <scope>NUCLEOTIDE SEQUENCE [LARGE SCALE GENOMIC DNA]</scope>
    <source>
        <strain evidence="2 3">NIES-593</strain>
    </source>
</reference>
<feature type="non-terminal residue" evidence="2">
    <location>
        <position position="1"/>
    </location>
</feature>
<dbReference type="GO" id="GO:0003676">
    <property type="term" value="F:nucleic acid binding"/>
    <property type="evidence" value="ECO:0007669"/>
    <property type="project" value="InterPro"/>
</dbReference>
<sequence>KGTGRGNKDKTFVLYNISSTPIIRHVKVKGDSSPDDSTLCDYWEDRKTKHGKLYWAKGSKYKQVAKQQNWKCTVCGENLFNEEQIETHHLIPVKEGGSDDTENLVHLHKACHKQVHSKTKSKA</sequence>
<dbReference type="AlphaFoldDB" id="A0A1U7HRP1"/>
<gene>
    <name evidence="2" type="ORF">NIES593_03940</name>
</gene>
<keyword evidence="2" id="KW-0695">RNA-directed DNA polymerase</keyword>
<dbReference type="EMBL" id="MRCB01000002">
    <property type="protein sequence ID" value="OKH26229.1"/>
    <property type="molecule type" value="Genomic_DNA"/>
</dbReference>
<dbReference type="GO" id="GO:0004519">
    <property type="term" value="F:endonuclease activity"/>
    <property type="evidence" value="ECO:0007669"/>
    <property type="project" value="InterPro"/>
</dbReference>
<protein>
    <submittedName>
        <fullName evidence="2">Group II intron reverse transcriptase/maturase</fullName>
    </submittedName>
</protein>
<dbReference type="RefSeq" id="WP_139253615.1">
    <property type="nucleotide sequence ID" value="NZ_MRCB01000002.1"/>
</dbReference>
<dbReference type="InterPro" id="IPR003615">
    <property type="entry name" value="HNH_nuc"/>
</dbReference>
<name>A0A1U7HRP1_9CYAN</name>
<dbReference type="InterPro" id="IPR002711">
    <property type="entry name" value="HNH"/>
</dbReference>
<keyword evidence="2" id="KW-0808">Transferase</keyword>
<evidence type="ECO:0000313" key="2">
    <source>
        <dbReference type="EMBL" id="OKH26229.1"/>
    </source>
</evidence>
<feature type="domain" description="HNH nuclease" evidence="1">
    <location>
        <begin position="59"/>
        <end position="113"/>
    </location>
</feature>